<gene>
    <name evidence="2" type="ORF">COS52_03840</name>
</gene>
<dbReference type="SUPFAM" id="SSF143120">
    <property type="entry name" value="YefM-like"/>
    <property type="match status" value="1"/>
</dbReference>
<protein>
    <recommendedName>
        <fullName evidence="4">Antitoxin</fullName>
    </recommendedName>
</protein>
<proteinExistence type="inferred from homology"/>
<comment type="caution">
    <text evidence="2">The sequence shown here is derived from an EMBL/GenBank/DDBJ whole genome shotgun (WGS) entry which is preliminary data.</text>
</comment>
<dbReference type="EMBL" id="PEVA01000163">
    <property type="protein sequence ID" value="PIV08226.1"/>
    <property type="molecule type" value="Genomic_DNA"/>
</dbReference>
<evidence type="ECO:0000256" key="1">
    <source>
        <dbReference type="ARBA" id="ARBA00009981"/>
    </source>
</evidence>
<evidence type="ECO:0000313" key="3">
    <source>
        <dbReference type="Proteomes" id="UP000230119"/>
    </source>
</evidence>
<organism evidence="2 3">
    <name type="scientific">Candidatus Roizmanbacteria bacterium CG03_land_8_20_14_0_80_39_12</name>
    <dbReference type="NCBI Taxonomy" id="1974847"/>
    <lineage>
        <taxon>Bacteria</taxon>
        <taxon>Candidatus Roizmaniibacteriota</taxon>
    </lineage>
</organism>
<evidence type="ECO:0000313" key="2">
    <source>
        <dbReference type="EMBL" id="PIV08226.1"/>
    </source>
</evidence>
<name>A0A2M7BRX9_9BACT</name>
<sequence length="94" mass="11017">MNTLSYIPDFVSVSDLQRRYPELLKALKLGQKPLLVLKKNDLEAVILTPDFYRTMMDKVQEYEEKDALLSLANYTKEKKSKKLTKMKTAKELFE</sequence>
<dbReference type="Proteomes" id="UP000230119">
    <property type="component" value="Unassembled WGS sequence"/>
</dbReference>
<evidence type="ECO:0008006" key="4">
    <source>
        <dbReference type="Google" id="ProtNLM"/>
    </source>
</evidence>
<accession>A0A2M7BRX9</accession>
<reference evidence="3" key="1">
    <citation type="submission" date="2017-09" db="EMBL/GenBank/DDBJ databases">
        <title>Depth-based differentiation of microbial function through sediment-hosted aquifers and enrichment of novel symbionts in the deep terrestrial subsurface.</title>
        <authorList>
            <person name="Probst A.J."/>
            <person name="Ladd B."/>
            <person name="Jarett J.K."/>
            <person name="Geller-Mcgrath D.E."/>
            <person name="Sieber C.M.K."/>
            <person name="Emerson J.B."/>
            <person name="Anantharaman K."/>
            <person name="Thomas B.C."/>
            <person name="Malmstrom R."/>
            <person name="Stieglmeier M."/>
            <person name="Klingl A."/>
            <person name="Woyke T."/>
            <person name="Ryan C.M."/>
            <person name="Banfield J.F."/>
        </authorList>
    </citation>
    <scope>NUCLEOTIDE SEQUENCE [LARGE SCALE GENOMIC DNA]</scope>
</reference>
<dbReference type="InterPro" id="IPR036165">
    <property type="entry name" value="YefM-like_sf"/>
</dbReference>
<dbReference type="AlphaFoldDB" id="A0A2M7BRX9"/>
<comment type="similarity">
    <text evidence="1">Belongs to the phD/YefM antitoxin family.</text>
</comment>